<keyword evidence="5" id="KW-0456">Lyase</keyword>
<dbReference type="InterPro" id="IPR002830">
    <property type="entry name" value="UbiD"/>
</dbReference>
<accession>A0A075R2H5</accession>
<organism evidence="5 6">
    <name type="scientific">Brevibacillus laterosporus LMG 15441</name>
    <dbReference type="NCBI Taxonomy" id="1042163"/>
    <lineage>
        <taxon>Bacteria</taxon>
        <taxon>Bacillati</taxon>
        <taxon>Bacillota</taxon>
        <taxon>Bacilli</taxon>
        <taxon>Bacillales</taxon>
        <taxon>Paenibacillaceae</taxon>
        <taxon>Brevibacillus</taxon>
    </lineage>
</organism>
<dbReference type="EC" id="4.1.1.-" evidence="5"/>
<dbReference type="AlphaFoldDB" id="A0A075R2H5"/>
<dbReference type="SUPFAM" id="SSF50475">
    <property type="entry name" value="FMN-binding split barrel"/>
    <property type="match status" value="1"/>
</dbReference>
<dbReference type="InterPro" id="IPR048304">
    <property type="entry name" value="UbiD_Rift_dom"/>
</dbReference>
<evidence type="ECO:0000259" key="2">
    <source>
        <dbReference type="Pfam" id="PF01977"/>
    </source>
</evidence>
<proteinExistence type="inferred from homology"/>
<evidence type="ECO:0000259" key="4">
    <source>
        <dbReference type="Pfam" id="PF20696"/>
    </source>
</evidence>
<dbReference type="Proteomes" id="UP000005850">
    <property type="component" value="Chromosome"/>
</dbReference>
<dbReference type="Pfam" id="PF20695">
    <property type="entry name" value="UbiD_N"/>
    <property type="match status" value="1"/>
</dbReference>
<dbReference type="HOGENOM" id="CLU_023348_4_1_9"/>
<dbReference type="Pfam" id="PF20696">
    <property type="entry name" value="UbiD_C"/>
    <property type="match status" value="1"/>
</dbReference>
<dbReference type="Gene3D" id="3.40.1670.10">
    <property type="entry name" value="UbiD C-terminal domain-like"/>
    <property type="match status" value="1"/>
</dbReference>
<dbReference type="InterPro" id="IPR022390">
    <property type="entry name" value="HBDC"/>
</dbReference>
<protein>
    <submittedName>
        <fullName evidence="5">3-octaprenyl-4-hydroxybenzoate carboxy-lyase</fullName>
        <ecNumber evidence="5">4.1.1.-</ecNumber>
    </submittedName>
</protein>
<dbReference type="InterPro" id="IPR049381">
    <property type="entry name" value="UbiD-like_C"/>
</dbReference>
<dbReference type="STRING" id="1042163.BRLA_c010730"/>
<evidence type="ECO:0000256" key="1">
    <source>
        <dbReference type="ARBA" id="ARBA00010021"/>
    </source>
</evidence>
<dbReference type="Gene3D" id="1.20.5.570">
    <property type="entry name" value="Single helix bin"/>
    <property type="match status" value="1"/>
</dbReference>
<sequence length="484" mass="55633">MAYDNLRAFIKDLQDQGELHTIDTQVDSYLEITEITDRISKQYGKALLFTNVKNSPYPVLINSMGTDKRMNMALGVQDYDQVAEEMQNFMDLANYKGLWNQLKMAPDLYKLSKIFPKKVASAPCQEVIEEPDLTQLPVLHCWPKDAGRFVTLPLVITKDPETGQQNMGMYRLQVYDKNTTGMHWHLHKDGKEIYEKYRRLGYKRMPVSVALGGDPALIYSATAPLPKMIDEMLFAGYLRKKPIEVVKCITNELYVPAEAEFILEGYVELDERRLEGPFGDHTGYYSLADMYPVFHVEKVTRRTSPIYPTTIVGQPPMEDCYIGKATERVFLPLMKLMLPEIVDMHLPFEGVFHNCAIVSIKKAFPKHAQKVMYGLWGMGQMMYTKMIIIVDENIDPHDVSKVMWKVFNNIDPKRDLVITEGPLDALDHSSPTAYYGHRLGIDATKKWPSEGHTREWPDDIEMSDEVKSMVDAKWREYGFENDPS</sequence>
<reference evidence="5 6" key="1">
    <citation type="journal article" date="2011" name="J. Bacteriol.">
        <title>Genome sequence of Brevibacillus laterosporus LMG 15441, a pathogen of invertebrates.</title>
        <authorList>
            <person name="Djukic M."/>
            <person name="Poehlein A."/>
            <person name="Thurmer A."/>
            <person name="Daniel R."/>
        </authorList>
    </citation>
    <scope>NUCLEOTIDE SEQUENCE [LARGE SCALE GENOMIC DNA]</scope>
    <source>
        <strain evidence="5 6">LMG 15441</strain>
    </source>
</reference>
<dbReference type="GO" id="GO:0006744">
    <property type="term" value="P:ubiquinone biosynthetic process"/>
    <property type="evidence" value="ECO:0007669"/>
    <property type="project" value="TreeGrafter"/>
</dbReference>
<dbReference type="SUPFAM" id="SSF143968">
    <property type="entry name" value="UbiD C-terminal domain-like"/>
    <property type="match status" value="1"/>
</dbReference>
<dbReference type="NCBIfam" id="TIGR03701">
    <property type="entry name" value="mena_SCO4490"/>
    <property type="match status" value="1"/>
</dbReference>
<dbReference type="eggNOG" id="COG0043">
    <property type="taxonomic scope" value="Bacteria"/>
</dbReference>
<dbReference type="Pfam" id="PF01977">
    <property type="entry name" value="UbiD"/>
    <property type="match status" value="1"/>
</dbReference>
<dbReference type="NCBIfam" id="TIGR00148">
    <property type="entry name" value="UbiD family decarboxylase"/>
    <property type="match status" value="1"/>
</dbReference>
<comment type="similarity">
    <text evidence="1">Belongs to the UbiD family.</text>
</comment>
<dbReference type="EMBL" id="CP007806">
    <property type="protein sequence ID" value="AIG25413.1"/>
    <property type="molecule type" value="Genomic_DNA"/>
</dbReference>
<gene>
    <name evidence="5" type="ORF">BRLA_c010730</name>
</gene>
<dbReference type="KEGG" id="blr:BRLA_c010730"/>
<dbReference type="PANTHER" id="PTHR30108">
    <property type="entry name" value="3-OCTAPRENYL-4-HYDROXYBENZOATE CARBOXY-LYASE-RELATED"/>
    <property type="match status" value="1"/>
</dbReference>
<evidence type="ECO:0000259" key="3">
    <source>
        <dbReference type="Pfam" id="PF20695"/>
    </source>
</evidence>
<feature type="domain" description="3-octaprenyl-4-hydroxybenzoate carboxy-lyase-like Rift-related" evidence="2">
    <location>
        <begin position="118"/>
        <end position="315"/>
    </location>
</feature>
<keyword evidence="6" id="KW-1185">Reference proteome</keyword>
<evidence type="ECO:0000313" key="6">
    <source>
        <dbReference type="Proteomes" id="UP000005850"/>
    </source>
</evidence>
<feature type="domain" description="3-octaprenyl-4-hydroxybenzoate carboxy-lyase-like N-terminal" evidence="3">
    <location>
        <begin position="10"/>
        <end position="84"/>
    </location>
</feature>
<dbReference type="GO" id="GO:0005829">
    <property type="term" value="C:cytosol"/>
    <property type="evidence" value="ECO:0007669"/>
    <property type="project" value="TreeGrafter"/>
</dbReference>
<name>A0A075R2H5_BRELA</name>
<dbReference type="FunFam" id="3.40.1670.10:FF:000002">
    <property type="entry name" value="Menaquinone biosynthesis decarboxylase"/>
    <property type="match status" value="1"/>
</dbReference>
<feature type="domain" description="3-octaprenyl-4-hydroxybenzoate carboxy-lyase-like C-terminal" evidence="4">
    <location>
        <begin position="320"/>
        <end position="443"/>
    </location>
</feature>
<evidence type="ECO:0000313" key="5">
    <source>
        <dbReference type="EMBL" id="AIG25413.1"/>
    </source>
</evidence>
<dbReference type="InterPro" id="IPR049383">
    <property type="entry name" value="UbiD-like_N"/>
</dbReference>
<dbReference type="RefSeq" id="WP_003335055.1">
    <property type="nucleotide sequence ID" value="NZ_CP007806.1"/>
</dbReference>
<dbReference type="PANTHER" id="PTHR30108:SF17">
    <property type="entry name" value="FERULIC ACID DECARBOXYLASE 1"/>
    <property type="match status" value="1"/>
</dbReference>
<dbReference type="GO" id="GO:0008694">
    <property type="term" value="F:4-hydroxy-3-polyprenylbenzoate decarboxylase activity"/>
    <property type="evidence" value="ECO:0007669"/>
    <property type="project" value="TreeGrafter"/>
</dbReference>